<dbReference type="EMBL" id="JAAKYA010000027">
    <property type="protein sequence ID" value="NGO38695.1"/>
    <property type="molecule type" value="Genomic_DNA"/>
</dbReference>
<dbReference type="Proteomes" id="UP000477311">
    <property type="component" value="Unassembled WGS sequence"/>
</dbReference>
<evidence type="ECO:0000256" key="1">
    <source>
        <dbReference type="SAM" id="MobiDB-lite"/>
    </source>
</evidence>
<evidence type="ECO:0000313" key="4">
    <source>
        <dbReference type="EMBL" id="NGO38695.1"/>
    </source>
</evidence>
<proteinExistence type="predicted"/>
<reference evidence="4 5" key="1">
    <citation type="submission" date="2020-02" db="EMBL/GenBank/DDBJ databases">
        <title>Draft genome sequence of Limisphaera ngatamarikiensis NGM72.4T, a thermophilic Verrucomicrobia grouped in subdivision 3.</title>
        <authorList>
            <person name="Carere C.R."/>
            <person name="Steen J."/>
            <person name="Hugenholtz P."/>
            <person name="Stott M.B."/>
        </authorList>
    </citation>
    <scope>NUCLEOTIDE SEQUENCE [LARGE SCALE GENOMIC DNA]</scope>
    <source>
        <strain evidence="4 5">NGM72.4</strain>
    </source>
</reference>
<evidence type="ECO:0000256" key="2">
    <source>
        <dbReference type="SAM" id="SignalP"/>
    </source>
</evidence>
<organism evidence="4 5">
    <name type="scientific">Limisphaera ngatamarikiensis</name>
    <dbReference type="NCBI Taxonomy" id="1324935"/>
    <lineage>
        <taxon>Bacteria</taxon>
        <taxon>Pseudomonadati</taxon>
        <taxon>Verrucomicrobiota</taxon>
        <taxon>Verrucomicrobiia</taxon>
        <taxon>Limisphaerales</taxon>
        <taxon>Limisphaeraceae</taxon>
        <taxon>Limisphaera</taxon>
    </lineage>
</organism>
<dbReference type="Pfam" id="PF06439">
    <property type="entry name" value="3keto-disac_hyd"/>
    <property type="match status" value="1"/>
</dbReference>
<evidence type="ECO:0000313" key="5">
    <source>
        <dbReference type="Proteomes" id="UP000477311"/>
    </source>
</evidence>
<feature type="signal peptide" evidence="2">
    <location>
        <begin position="1"/>
        <end position="27"/>
    </location>
</feature>
<dbReference type="Gene3D" id="2.60.120.560">
    <property type="entry name" value="Exo-inulinase, domain 1"/>
    <property type="match status" value="1"/>
</dbReference>
<keyword evidence="2" id="KW-0732">Signal</keyword>
<gene>
    <name evidence="4" type="ORF">G4L39_04710</name>
</gene>
<name>A0A6M1RPV5_9BACT</name>
<feature type="chain" id="PRO_5026702319" evidence="2">
    <location>
        <begin position="28"/>
        <end position="334"/>
    </location>
</feature>
<dbReference type="AlphaFoldDB" id="A0A6M1RPV5"/>
<keyword evidence="5" id="KW-1185">Reference proteome</keyword>
<protein>
    <submittedName>
        <fullName evidence="4">DUF1080 domain-containing protein</fullName>
    </submittedName>
</protein>
<sequence length="334" mass="37010">MKRCFEPVGPRAALLALCLAAVTLAAASRDFEGRYALTLPDGSAGWLGIVRTNGGWVGSIMWSAGSVVPVDAVEVRGDTLVVTRIHERKEKNAEGREVTVREQEIIEGRWVGDQLEFTTRRQTRGGWTEPQKFTGKPIPPLPPRPDLSRIRFGEPIVLFNGRDLTGWRPFGGRNGWRAADGILINEAPQPEGGHIAYANLRTEREFEDFNLRLELRLPPNGNSGIYLRGIYEVQVADSFGKPPSMHGMGAIYSRITPTENAAKPAGEWQSYDITLVDRHVTVILNGRKIIDNQPLLGCTGGALWSDELRPGPIYLQGDHTSVEYRNLVLRPVLK</sequence>
<comment type="caution">
    <text evidence="4">The sequence shown here is derived from an EMBL/GenBank/DDBJ whole genome shotgun (WGS) entry which is preliminary data.</text>
</comment>
<feature type="domain" description="3-keto-alpha-glucoside-1,2-lyase/3-keto-2-hydroxy-glucal hydratase" evidence="3">
    <location>
        <begin position="155"/>
        <end position="329"/>
    </location>
</feature>
<dbReference type="GO" id="GO:0016787">
    <property type="term" value="F:hydrolase activity"/>
    <property type="evidence" value="ECO:0007669"/>
    <property type="project" value="InterPro"/>
</dbReference>
<dbReference type="InterPro" id="IPR010496">
    <property type="entry name" value="AL/BT2_dom"/>
</dbReference>
<accession>A0A6M1RPV5</accession>
<evidence type="ECO:0000259" key="3">
    <source>
        <dbReference type="Pfam" id="PF06439"/>
    </source>
</evidence>
<dbReference type="RefSeq" id="WP_165106294.1">
    <property type="nucleotide sequence ID" value="NZ_JAAKYA010000027.1"/>
</dbReference>
<feature type="region of interest" description="Disordered" evidence="1">
    <location>
        <begin position="122"/>
        <end position="145"/>
    </location>
</feature>